<organism evidence="2 3">
    <name type="scientific">Wenyingzhuangia heitensis</name>
    <dbReference type="NCBI Taxonomy" id="1487859"/>
    <lineage>
        <taxon>Bacteria</taxon>
        <taxon>Pseudomonadati</taxon>
        <taxon>Bacteroidota</taxon>
        <taxon>Flavobacteriia</taxon>
        <taxon>Flavobacteriales</taxon>
        <taxon>Flavobacteriaceae</taxon>
        <taxon>Wenyingzhuangia</taxon>
    </lineage>
</organism>
<dbReference type="EMBL" id="JAASQL010000001">
    <property type="protein sequence ID" value="NIJ45031.1"/>
    <property type="molecule type" value="Genomic_DNA"/>
</dbReference>
<keyword evidence="1" id="KW-0472">Membrane</keyword>
<feature type="transmembrane region" description="Helical" evidence="1">
    <location>
        <begin position="29"/>
        <end position="49"/>
    </location>
</feature>
<protein>
    <submittedName>
        <fullName evidence="2">Uncharacterized protein</fullName>
    </submittedName>
</protein>
<dbReference type="Proteomes" id="UP000745859">
    <property type="component" value="Unassembled WGS sequence"/>
</dbReference>
<name>A0ABX0UCZ9_9FLAO</name>
<evidence type="ECO:0000256" key="1">
    <source>
        <dbReference type="SAM" id="Phobius"/>
    </source>
</evidence>
<evidence type="ECO:0000313" key="2">
    <source>
        <dbReference type="EMBL" id="NIJ45031.1"/>
    </source>
</evidence>
<keyword evidence="1" id="KW-0812">Transmembrane</keyword>
<accession>A0ABX0UCZ9</accession>
<evidence type="ECO:0000313" key="3">
    <source>
        <dbReference type="Proteomes" id="UP000745859"/>
    </source>
</evidence>
<keyword evidence="3" id="KW-1185">Reference proteome</keyword>
<comment type="caution">
    <text evidence="2">The sequence shown here is derived from an EMBL/GenBank/DDBJ whole genome shotgun (WGS) entry which is preliminary data.</text>
</comment>
<sequence>MRKLLLLLPVGITVFVGYSIIHKCLGEMLQGLLNVLTFFMWIAILSNYLTQKETKNLKR</sequence>
<keyword evidence="1" id="KW-1133">Transmembrane helix</keyword>
<gene>
    <name evidence="2" type="ORF">FHR24_001470</name>
</gene>
<reference evidence="2 3" key="1">
    <citation type="submission" date="2020-03" db="EMBL/GenBank/DDBJ databases">
        <title>Genomic Encyclopedia of Type Strains, Phase IV (KMG-IV): sequencing the most valuable type-strain genomes for metagenomic binning, comparative biology and taxonomic classification.</title>
        <authorList>
            <person name="Goeker M."/>
        </authorList>
    </citation>
    <scope>NUCLEOTIDE SEQUENCE [LARGE SCALE GENOMIC DNA]</scope>
    <source>
        <strain evidence="2 3">DSM 101599</strain>
    </source>
</reference>
<dbReference type="RefSeq" id="WP_167186145.1">
    <property type="nucleotide sequence ID" value="NZ_JAASQL010000001.1"/>
</dbReference>
<proteinExistence type="predicted"/>